<sequence length="292" mass="31541">MGVMKIGFIGTGVMGTGVITNLLKAGFSVEVYNRTKAHAQTVLNLGAQWVDEPKKLAEQNDLVITMVGYPDDVKAQYYGEHGLFAGAWDGQILMDMTTSTPTLAQELAQAGLKQGVIVLDAPVSGGDVGAREGTLTVMVGGDEAAYISLKPVFDAMASRVNRFGTAGMGQHAKMANQIMIAGTMLGMTETLVYAREAGLDLSDVLTTLNAGSAQNWSLENYGPRILADDFKPGFYAKHLLKDLRIALIEADKLHINLPMTKLAKQLYEQLVDEVDLEDAGTQALIKLWWMQS</sequence>
<dbReference type="AlphaFoldDB" id="A0A0R2JMR4"/>
<dbReference type="InterPro" id="IPR029154">
    <property type="entry name" value="HIBADH-like_NADP-bd"/>
</dbReference>
<evidence type="ECO:0000256" key="3">
    <source>
        <dbReference type="ARBA" id="ARBA00023027"/>
    </source>
</evidence>
<dbReference type="PATRIC" id="fig|1616.3.peg.235"/>
<dbReference type="InterPro" id="IPR036291">
    <property type="entry name" value="NAD(P)-bd_dom_sf"/>
</dbReference>
<comment type="similarity">
    <text evidence="1">Belongs to the HIBADH-related family.</text>
</comment>
<dbReference type="InterPro" id="IPR008927">
    <property type="entry name" value="6-PGluconate_DH-like_C_sf"/>
</dbReference>
<evidence type="ECO:0000256" key="2">
    <source>
        <dbReference type="ARBA" id="ARBA00023002"/>
    </source>
</evidence>
<dbReference type="STRING" id="1616.IV73_GL000231"/>
<accession>A0A0R2JMR4</accession>
<proteinExistence type="inferred from homology"/>
<dbReference type="Pfam" id="PF14833">
    <property type="entry name" value="NAD_binding_11"/>
    <property type="match status" value="1"/>
</dbReference>
<reference evidence="7 8" key="1">
    <citation type="journal article" date="2015" name="Genome Announc.">
        <title>Expanding the biotechnology potential of lactobacilli through comparative genomics of 213 strains and associated genera.</title>
        <authorList>
            <person name="Sun Z."/>
            <person name="Harris H.M."/>
            <person name="McCann A."/>
            <person name="Guo C."/>
            <person name="Argimon S."/>
            <person name="Zhang W."/>
            <person name="Yang X."/>
            <person name="Jeffery I.B."/>
            <person name="Cooney J.C."/>
            <person name="Kagawa T.F."/>
            <person name="Liu W."/>
            <person name="Song Y."/>
            <person name="Salvetti E."/>
            <person name="Wrobel A."/>
            <person name="Rasinkangas P."/>
            <person name="Parkhill J."/>
            <person name="Rea M.C."/>
            <person name="O'Sullivan O."/>
            <person name="Ritari J."/>
            <person name="Douillard F.P."/>
            <person name="Paul Ross R."/>
            <person name="Yang R."/>
            <person name="Briner A.E."/>
            <person name="Felis G.E."/>
            <person name="de Vos W.M."/>
            <person name="Barrangou R."/>
            <person name="Klaenhammer T.R."/>
            <person name="Caufield P.W."/>
            <person name="Cui Y."/>
            <person name="Zhang H."/>
            <person name="O'Toole P.W."/>
        </authorList>
    </citation>
    <scope>NUCLEOTIDE SEQUENCE [LARGE SCALE GENOMIC DNA]</scope>
    <source>
        <strain evidence="7 8">DSM 20593</strain>
    </source>
</reference>
<evidence type="ECO:0008006" key="9">
    <source>
        <dbReference type="Google" id="ProtNLM"/>
    </source>
</evidence>
<evidence type="ECO:0000256" key="4">
    <source>
        <dbReference type="PIRSR" id="PIRSR000103-1"/>
    </source>
</evidence>
<name>A0A0R2JMR4_9LACO</name>
<dbReference type="PANTHER" id="PTHR43060:SF15">
    <property type="entry name" value="3-HYDROXYISOBUTYRATE DEHYDROGENASE-LIKE 1, MITOCHONDRIAL-RELATED"/>
    <property type="match status" value="1"/>
</dbReference>
<gene>
    <name evidence="7" type="ORF">IV73_GL000231</name>
</gene>
<keyword evidence="3" id="KW-0520">NAD</keyword>
<evidence type="ECO:0000256" key="1">
    <source>
        <dbReference type="ARBA" id="ARBA00009080"/>
    </source>
</evidence>
<keyword evidence="2" id="KW-0560">Oxidoreductase</keyword>
<dbReference type="Gene3D" id="1.10.1040.10">
    <property type="entry name" value="N-(1-d-carboxylethyl)-l-norvaline Dehydrogenase, domain 2"/>
    <property type="match status" value="1"/>
</dbReference>
<dbReference type="GO" id="GO:0050661">
    <property type="term" value="F:NADP binding"/>
    <property type="evidence" value="ECO:0007669"/>
    <property type="project" value="InterPro"/>
</dbReference>
<evidence type="ECO:0000259" key="5">
    <source>
        <dbReference type="Pfam" id="PF03446"/>
    </source>
</evidence>
<organism evidence="7 8">
    <name type="scientific">Weissella kandleri</name>
    <dbReference type="NCBI Taxonomy" id="1616"/>
    <lineage>
        <taxon>Bacteria</taxon>
        <taxon>Bacillati</taxon>
        <taxon>Bacillota</taxon>
        <taxon>Bacilli</taxon>
        <taxon>Lactobacillales</taxon>
        <taxon>Lactobacillaceae</taxon>
        <taxon>Weissella</taxon>
    </lineage>
</organism>
<dbReference type="InterPro" id="IPR013328">
    <property type="entry name" value="6PGD_dom2"/>
</dbReference>
<evidence type="ECO:0000313" key="8">
    <source>
        <dbReference type="Proteomes" id="UP000051655"/>
    </source>
</evidence>
<dbReference type="PIRSF" id="PIRSF000103">
    <property type="entry name" value="HIBADH"/>
    <property type="match status" value="1"/>
</dbReference>
<dbReference type="PANTHER" id="PTHR43060">
    <property type="entry name" value="3-HYDROXYISOBUTYRATE DEHYDROGENASE-LIKE 1, MITOCHONDRIAL-RELATED"/>
    <property type="match status" value="1"/>
</dbReference>
<comment type="caution">
    <text evidence="7">The sequence shown here is derived from an EMBL/GenBank/DDBJ whole genome shotgun (WGS) entry which is preliminary data.</text>
</comment>
<dbReference type="Gene3D" id="3.40.50.720">
    <property type="entry name" value="NAD(P)-binding Rossmann-like Domain"/>
    <property type="match status" value="1"/>
</dbReference>
<dbReference type="InterPro" id="IPR015815">
    <property type="entry name" value="HIBADH-related"/>
</dbReference>
<dbReference type="InterPro" id="IPR006115">
    <property type="entry name" value="6PGDH_NADP-bd"/>
</dbReference>
<feature type="active site" evidence="4">
    <location>
        <position position="173"/>
    </location>
</feature>
<feature type="domain" description="3-hydroxyisobutyrate dehydrogenase-like NAD-binding" evidence="6">
    <location>
        <begin position="167"/>
        <end position="287"/>
    </location>
</feature>
<dbReference type="SUPFAM" id="SSF48179">
    <property type="entry name" value="6-phosphogluconate dehydrogenase C-terminal domain-like"/>
    <property type="match status" value="1"/>
</dbReference>
<evidence type="ECO:0000259" key="6">
    <source>
        <dbReference type="Pfam" id="PF14833"/>
    </source>
</evidence>
<evidence type="ECO:0000313" key="7">
    <source>
        <dbReference type="EMBL" id="KRN75735.1"/>
    </source>
</evidence>
<dbReference type="SUPFAM" id="SSF51735">
    <property type="entry name" value="NAD(P)-binding Rossmann-fold domains"/>
    <property type="match status" value="1"/>
</dbReference>
<dbReference type="Pfam" id="PF03446">
    <property type="entry name" value="NAD_binding_2"/>
    <property type="match status" value="1"/>
</dbReference>
<dbReference type="GO" id="GO:0016491">
    <property type="term" value="F:oxidoreductase activity"/>
    <property type="evidence" value="ECO:0007669"/>
    <property type="project" value="UniProtKB-KW"/>
</dbReference>
<keyword evidence="8" id="KW-1185">Reference proteome</keyword>
<dbReference type="GO" id="GO:0051287">
    <property type="term" value="F:NAD binding"/>
    <property type="evidence" value="ECO:0007669"/>
    <property type="project" value="InterPro"/>
</dbReference>
<protein>
    <recommendedName>
        <fullName evidence="9">2-hydroxy-3-oxopropionate reductase</fullName>
    </recommendedName>
</protein>
<dbReference type="Proteomes" id="UP000051655">
    <property type="component" value="Unassembled WGS sequence"/>
</dbReference>
<dbReference type="EMBL" id="JQBP01000001">
    <property type="protein sequence ID" value="KRN75735.1"/>
    <property type="molecule type" value="Genomic_DNA"/>
</dbReference>
<feature type="domain" description="6-phosphogluconate dehydrogenase NADP-binding" evidence="5">
    <location>
        <begin position="5"/>
        <end position="161"/>
    </location>
</feature>